<keyword evidence="3" id="KW-1185">Reference proteome</keyword>
<feature type="region of interest" description="Disordered" evidence="1">
    <location>
        <begin position="246"/>
        <end position="274"/>
    </location>
</feature>
<dbReference type="InterPro" id="IPR011333">
    <property type="entry name" value="SKP1/BTB/POZ_sf"/>
</dbReference>
<evidence type="ECO:0008006" key="4">
    <source>
        <dbReference type="Google" id="ProtNLM"/>
    </source>
</evidence>
<gene>
    <name evidence="2" type="ORF">BDV96DRAFT_262901</name>
</gene>
<proteinExistence type="predicted"/>
<protein>
    <recommendedName>
        <fullName evidence="4">BTB domain-containing protein</fullName>
    </recommendedName>
</protein>
<name>A0A6A5YMH3_9PLEO</name>
<dbReference type="PANTHER" id="PTHR37538:SF4">
    <property type="entry name" value="PITSLRE SERINE_THREONINE-PROTEIN KINASE CDC2L1"/>
    <property type="match status" value="1"/>
</dbReference>
<feature type="region of interest" description="Disordered" evidence="1">
    <location>
        <begin position="1"/>
        <end position="20"/>
    </location>
</feature>
<organism evidence="2 3">
    <name type="scientific">Lophiotrema nucula</name>
    <dbReference type="NCBI Taxonomy" id="690887"/>
    <lineage>
        <taxon>Eukaryota</taxon>
        <taxon>Fungi</taxon>
        <taxon>Dikarya</taxon>
        <taxon>Ascomycota</taxon>
        <taxon>Pezizomycotina</taxon>
        <taxon>Dothideomycetes</taxon>
        <taxon>Pleosporomycetidae</taxon>
        <taxon>Pleosporales</taxon>
        <taxon>Lophiotremataceae</taxon>
        <taxon>Lophiotrema</taxon>
    </lineage>
</organism>
<accession>A0A6A5YMH3</accession>
<evidence type="ECO:0000313" key="2">
    <source>
        <dbReference type="EMBL" id="KAF2108295.1"/>
    </source>
</evidence>
<dbReference type="EMBL" id="ML977348">
    <property type="protein sequence ID" value="KAF2108295.1"/>
    <property type="molecule type" value="Genomic_DNA"/>
</dbReference>
<dbReference type="Gene3D" id="3.30.710.10">
    <property type="entry name" value="Potassium Channel Kv1.1, Chain A"/>
    <property type="match status" value="1"/>
</dbReference>
<feature type="compositionally biased region" description="Basic residues" evidence="1">
    <location>
        <begin position="394"/>
        <end position="405"/>
    </location>
</feature>
<evidence type="ECO:0000313" key="3">
    <source>
        <dbReference type="Proteomes" id="UP000799770"/>
    </source>
</evidence>
<reference evidence="2" key="1">
    <citation type="journal article" date="2020" name="Stud. Mycol.">
        <title>101 Dothideomycetes genomes: a test case for predicting lifestyles and emergence of pathogens.</title>
        <authorList>
            <person name="Haridas S."/>
            <person name="Albert R."/>
            <person name="Binder M."/>
            <person name="Bloem J."/>
            <person name="Labutti K."/>
            <person name="Salamov A."/>
            <person name="Andreopoulos B."/>
            <person name="Baker S."/>
            <person name="Barry K."/>
            <person name="Bills G."/>
            <person name="Bluhm B."/>
            <person name="Cannon C."/>
            <person name="Castanera R."/>
            <person name="Culley D."/>
            <person name="Daum C."/>
            <person name="Ezra D."/>
            <person name="Gonzalez J."/>
            <person name="Henrissat B."/>
            <person name="Kuo A."/>
            <person name="Liang C."/>
            <person name="Lipzen A."/>
            <person name="Lutzoni F."/>
            <person name="Magnuson J."/>
            <person name="Mondo S."/>
            <person name="Nolan M."/>
            <person name="Ohm R."/>
            <person name="Pangilinan J."/>
            <person name="Park H.-J."/>
            <person name="Ramirez L."/>
            <person name="Alfaro M."/>
            <person name="Sun H."/>
            <person name="Tritt A."/>
            <person name="Yoshinaga Y."/>
            <person name="Zwiers L.-H."/>
            <person name="Turgeon B."/>
            <person name="Goodwin S."/>
            <person name="Spatafora J."/>
            <person name="Crous P."/>
            <person name="Grigoriev I."/>
        </authorList>
    </citation>
    <scope>NUCLEOTIDE SEQUENCE</scope>
    <source>
        <strain evidence="2">CBS 627.86</strain>
    </source>
</reference>
<sequence>MTVIEESTPQETTSGAHGESPYRETGIVYLDVGADRIQFGLHRNALSKCEVLSSKLSPQSRGPRSYDTVALPELDEPTAHTLVHYLYSGQYETQTPEHGTANSYKLGTCVYCAAVRYKLPGLADLAKHEITGLGEDTPIVDILSVARDVAFPTLPVDEQWYSDYVEGSIKRTASGDPSFFTTPAFVSQIGGHERFKEVVVRAMVESLSKAPSVPEPQKDDQDADAKLGEVKVDDTPRHDNVAHEAIEEHSSMADTAVPEPEISEAPQEESLAFDSVEPSVVDPVEPVVVTPAKPEPATDELGYGNSKTYQKYGKKVGDVPITVSVDVDTAASKEENRPAHKRADSAVQVADVVEEAPVQVPIVEDKVEQKVPAVEALASPSTEEVVADETAAPAKKKKNKKHKNKGTTAPAPAVAV</sequence>
<dbReference type="AlphaFoldDB" id="A0A6A5YMH3"/>
<feature type="compositionally biased region" description="Polar residues" evidence="1">
    <location>
        <begin position="1"/>
        <end position="15"/>
    </location>
</feature>
<dbReference type="Proteomes" id="UP000799770">
    <property type="component" value="Unassembled WGS sequence"/>
</dbReference>
<evidence type="ECO:0000256" key="1">
    <source>
        <dbReference type="SAM" id="MobiDB-lite"/>
    </source>
</evidence>
<dbReference type="PANTHER" id="PTHR37538">
    <property type="entry name" value="BTB DOMAIN-CONTAINING PROTEIN"/>
    <property type="match status" value="1"/>
</dbReference>
<feature type="region of interest" description="Disordered" evidence="1">
    <location>
        <begin position="377"/>
        <end position="416"/>
    </location>
</feature>
<dbReference type="OrthoDB" id="3594103at2759"/>